<feature type="compositionally biased region" description="Basic and acidic residues" evidence="2">
    <location>
        <begin position="241"/>
        <end position="250"/>
    </location>
</feature>
<dbReference type="PANTHER" id="PTHR21531:SF0">
    <property type="entry name" value="PROTEIN LTV1 HOMOLOG"/>
    <property type="match status" value="1"/>
</dbReference>
<dbReference type="GeneID" id="95977173"/>
<evidence type="ECO:0008006" key="5">
    <source>
        <dbReference type="Google" id="ProtNLM"/>
    </source>
</evidence>
<evidence type="ECO:0000313" key="3">
    <source>
        <dbReference type="EMBL" id="KAL1304482.1"/>
    </source>
</evidence>
<feature type="compositionally biased region" description="Low complexity" evidence="2">
    <location>
        <begin position="268"/>
        <end position="286"/>
    </location>
</feature>
<feature type="region of interest" description="Disordered" evidence="2">
    <location>
        <begin position="398"/>
        <end position="431"/>
    </location>
</feature>
<dbReference type="Pfam" id="PF04180">
    <property type="entry name" value="LTV"/>
    <property type="match status" value="1"/>
</dbReference>
<feature type="compositionally biased region" description="Basic and acidic residues" evidence="2">
    <location>
        <begin position="214"/>
        <end position="223"/>
    </location>
</feature>
<comment type="similarity">
    <text evidence="1">Belongs to the LTV1 family.</text>
</comment>
<dbReference type="Proteomes" id="UP001562354">
    <property type="component" value="Unassembled WGS sequence"/>
</dbReference>
<evidence type="ECO:0000256" key="1">
    <source>
        <dbReference type="ARBA" id="ARBA00009078"/>
    </source>
</evidence>
<protein>
    <recommendedName>
        <fullName evidence="5">Low temperature viability protein</fullName>
    </recommendedName>
</protein>
<accession>A0ABR3PE99</accession>
<feature type="compositionally biased region" description="Low complexity" evidence="2">
    <location>
        <begin position="401"/>
        <end position="420"/>
    </location>
</feature>
<feature type="compositionally biased region" description="Polar residues" evidence="2">
    <location>
        <begin position="339"/>
        <end position="351"/>
    </location>
</feature>
<evidence type="ECO:0000256" key="2">
    <source>
        <dbReference type="SAM" id="MobiDB-lite"/>
    </source>
</evidence>
<dbReference type="RefSeq" id="XP_069200757.1">
    <property type="nucleotide sequence ID" value="XM_069342949.1"/>
</dbReference>
<sequence>MAPRKWIDKKNATTFALVHRAQNDPLINDADAPAMVFAELERPAGKAAQPGSSKVRQGGDLEDEFGMNIRPNEGEAAEHGIFYDDTKYDYMQHMRDIGTGGGQAMWVPAKQETTKGKNKQSLADALKFMDIADDDGSRSIASSQATSKSLLPEELLGSEFVKKTTYQDQQDIPDAIAGFQPNMDPRLREALEALEDEAYVNDDEEDFFAELAKSGEEVDKDGWEAAGWQDEDDDEGWESDATIKADDKNKPSPRASLSAHADENGDLAPPTEDITAAPPADPTGGAWMEEFAKFKQAVKDAKAPPKKQGVTPSEAGQTINTGLSSLASGRRKKRKGAMTNPSAYSMSSSALARTDAQTLLDQRFDKIEEEYANDDYDDFYNDESSQFDDAESLASGMTGLSKASGMSKMSAMSGMSRASGISTYSRATDSEAPELVRSDFDSIMDGFLAGHSRQAGKGRRIKKAGFQTGMEQLDEIRFGLGGARLTGKSKAGLGR</sequence>
<feature type="compositionally biased region" description="Basic and acidic residues" evidence="2">
    <location>
        <begin position="290"/>
        <end position="303"/>
    </location>
</feature>
<feature type="compositionally biased region" description="Acidic residues" evidence="2">
    <location>
        <begin position="229"/>
        <end position="238"/>
    </location>
</feature>
<feature type="compositionally biased region" description="Polar residues" evidence="2">
    <location>
        <begin position="310"/>
        <end position="327"/>
    </location>
</feature>
<dbReference type="InterPro" id="IPR007307">
    <property type="entry name" value="Ltv1"/>
</dbReference>
<feature type="region of interest" description="Disordered" evidence="2">
    <location>
        <begin position="43"/>
        <end position="62"/>
    </location>
</feature>
<gene>
    <name evidence="3" type="ORF">AAFC00_003472</name>
</gene>
<reference evidence="3 4" key="1">
    <citation type="submission" date="2024-07" db="EMBL/GenBank/DDBJ databases">
        <title>Draft sequence of the Neodothiora populina.</title>
        <authorList>
            <person name="Drown D.D."/>
            <person name="Schuette U.S."/>
            <person name="Buechlein A.B."/>
            <person name="Rusch D.R."/>
            <person name="Winton L.W."/>
            <person name="Adams G.A."/>
        </authorList>
    </citation>
    <scope>NUCLEOTIDE SEQUENCE [LARGE SCALE GENOMIC DNA]</scope>
    <source>
        <strain evidence="3 4">CPC 39397</strain>
    </source>
</reference>
<feature type="region of interest" description="Disordered" evidence="2">
    <location>
        <begin position="214"/>
        <end position="351"/>
    </location>
</feature>
<organism evidence="3 4">
    <name type="scientific">Neodothiora populina</name>
    <dbReference type="NCBI Taxonomy" id="2781224"/>
    <lineage>
        <taxon>Eukaryota</taxon>
        <taxon>Fungi</taxon>
        <taxon>Dikarya</taxon>
        <taxon>Ascomycota</taxon>
        <taxon>Pezizomycotina</taxon>
        <taxon>Dothideomycetes</taxon>
        <taxon>Dothideomycetidae</taxon>
        <taxon>Dothideales</taxon>
        <taxon>Dothioraceae</taxon>
        <taxon>Neodothiora</taxon>
    </lineage>
</organism>
<comment type="caution">
    <text evidence="3">The sequence shown here is derived from an EMBL/GenBank/DDBJ whole genome shotgun (WGS) entry which is preliminary data.</text>
</comment>
<dbReference type="EMBL" id="JBFMKM010000008">
    <property type="protein sequence ID" value="KAL1304482.1"/>
    <property type="molecule type" value="Genomic_DNA"/>
</dbReference>
<dbReference type="PANTHER" id="PTHR21531">
    <property type="entry name" value="LOW-TEMPERATURE VIABILITY PROTEIN LTV1-RELATED"/>
    <property type="match status" value="1"/>
</dbReference>
<proteinExistence type="inferred from homology"/>
<keyword evidence="4" id="KW-1185">Reference proteome</keyword>
<evidence type="ECO:0000313" key="4">
    <source>
        <dbReference type="Proteomes" id="UP001562354"/>
    </source>
</evidence>
<name>A0ABR3PE99_9PEZI</name>